<keyword evidence="2" id="KW-1185">Reference proteome</keyword>
<dbReference type="Proteomes" id="UP001237642">
    <property type="component" value="Unassembled WGS sequence"/>
</dbReference>
<evidence type="ECO:0000313" key="1">
    <source>
        <dbReference type="EMBL" id="KAK1386109.1"/>
    </source>
</evidence>
<evidence type="ECO:0000313" key="2">
    <source>
        <dbReference type="Proteomes" id="UP001237642"/>
    </source>
</evidence>
<organism evidence="1 2">
    <name type="scientific">Heracleum sosnowskyi</name>
    <dbReference type="NCBI Taxonomy" id="360622"/>
    <lineage>
        <taxon>Eukaryota</taxon>
        <taxon>Viridiplantae</taxon>
        <taxon>Streptophyta</taxon>
        <taxon>Embryophyta</taxon>
        <taxon>Tracheophyta</taxon>
        <taxon>Spermatophyta</taxon>
        <taxon>Magnoliopsida</taxon>
        <taxon>eudicotyledons</taxon>
        <taxon>Gunneridae</taxon>
        <taxon>Pentapetalae</taxon>
        <taxon>asterids</taxon>
        <taxon>campanulids</taxon>
        <taxon>Apiales</taxon>
        <taxon>Apiaceae</taxon>
        <taxon>Apioideae</taxon>
        <taxon>apioid superclade</taxon>
        <taxon>Tordylieae</taxon>
        <taxon>Tordyliinae</taxon>
        <taxon>Heracleum</taxon>
    </lineage>
</organism>
<comment type="caution">
    <text evidence="1">The sequence shown here is derived from an EMBL/GenBank/DDBJ whole genome shotgun (WGS) entry which is preliminary data.</text>
</comment>
<dbReference type="AlphaFoldDB" id="A0AAD8IHS0"/>
<proteinExistence type="predicted"/>
<reference evidence="1" key="2">
    <citation type="submission" date="2023-05" db="EMBL/GenBank/DDBJ databases">
        <authorList>
            <person name="Schelkunov M.I."/>
        </authorList>
    </citation>
    <scope>NUCLEOTIDE SEQUENCE</scope>
    <source>
        <strain evidence="1">Hsosn_3</strain>
        <tissue evidence="1">Leaf</tissue>
    </source>
</reference>
<sequence>MLIQKRTFQWCIVADLARKEVENFWTVNPKGGILLSNKFKRRDIFYSWKTPLVGIVDGSFKLQEDGARVSGMRGILQNKNDEVIYMFSGKCNALSPIEAKIEAISFMEFEEMDVEDEEGIDEGMQLVEGIHQDGMGHQE</sequence>
<protein>
    <submittedName>
        <fullName evidence="1">Uncharacterized protein</fullName>
    </submittedName>
</protein>
<reference evidence="1" key="1">
    <citation type="submission" date="2023-02" db="EMBL/GenBank/DDBJ databases">
        <title>Genome of toxic invasive species Heracleum sosnowskyi carries increased number of genes despite the absence of recent whole-genome duplications.</title>
        <authorList>
            <person name="Schelkunov M."/>
            <person name="Shtratnikova V."/>
            <person name="Makarenko M."/>
            <person name="Klepikova A."/>
            <person name="Omelchenko D."/>
            <person name="Novikova G."/>
            <person name="Obukhova E."/>
            <person name="Bogdanov V."/>
            <person name="Penin A."/>
            <person name="Logacheva M."/>
        </authorList>
    </citation>
    <scope>NUCLEOTIDE SEQUENCE</scope>
    <source>
        <strain evidence="1">Hsosn_3</strain>
        <tissue evidence="1">Leaf</tissue>
    </source>
</reference>
<gene>
    <name evidence="1" type="ORF">POM88_023844</name>
</gene>
<accession>A0AAD8IHS0</accession>
<name>A0AAD8IHS0_9APIA</name>
<dbReference type="EMBL" id="JAUIZM010000005">
    <property type="protein sequence ID" value="KAK1386109.1"/>
    <property type="molecule type" value="Genomic_DNA"/>
</dbReference>